<dbReference type="EMBL" id="LR134418">
    <property type="protein sequence ID" value="VEH84631.1"/>
    <property type="molecule type" value="Genomic_DNA"/>
</dbReference>
<keyword evidence="4" id="KW-0614">Plasmid</keyword>
<dbReference type="AlphaFoldDB" id="A0A0W0R3D6"/>
<evidence type="ECO:0000313" key="4">
    <source>
        <dbReference type="EMBL" id="VEH84631.1"/>
    </source>
</evidence>
<geneLocation type="plasmid" evidence="4">
    <name>9</name>
</geneLocation>
<reference evidence="3 5" key="1">
    <citation type="submission" date="2015-11" db="EMBL/GenBank/DDBJ databases">
        <title>Identification of large and diverse effector repertoires of 38 Legionella species.</title>
        <authorList>
            <person name="Burstein D."/>
            <person name="Amaro F."/>
            <person name="Zusman T."/>
            <person name="Lifshitz Z."/>
            <person name="Cohen O."/>
            <person name="Gilbert J.A."/>
            <person name="Pupko T."/>
            <person name="Shuman H.A."/>
            <person name="Segal G."/>
        </authorList>
    </citation>
    <scope>NUCLEOTIDE SEQUENCE [LARGE SCALE GENOMIC DNA]</scope>
    <source>
        <strain evidence="3 5">1762-AUS-E</strain>
    </source>
</reference>
<evidence type="ECO:0000313" key="3">
    <source>
        <dbReference type="EMBL" id="KTC65548.1"/>
    </source>
</evidence>
<dbReference type="OrthoDB" id="5654458at2"/>
<feature type="coiled-coil region" evidence="1">
    <location>
        <begin position="83"/>
        <end position="181"/>
    </location>
</feature>
<dbReference type="PATRIC" id="fig|45056.6.peg.211"/>
<reference evidence="4" key="2">
    <citation type="submission" date="2018-12" db="EMBL/GenBank/DDBJ databases">
        <authorList>
            <consortium name="Pathogen Informatics"/>
        </authorList>
    </citation>
    <scope>NUCLEOTIDE SEQUENCE [LARGE SCALE GENOMIC DNA]</scope>
    <source>
        <strain evidence="4">NCTC12735</strain>
        <plasmid evidence="4">9</plasmid>
    </source>
</reference>
<dbReference type="Proteomes" id="UP000281170">
    <property type="component" value="Plasmid 9"/>
</dbReference>
<accession>A0A0W0R3D6</accession>
<keyword evidence="1" id="KW-0175">Coiled coil</keyword>
<dbReference type="EMBL" id="LNKA01000001">
    <property type="protein sequence ID" value="KTC65548.1"/>
    <property type="molecule type" value="Genomic_DNA"/>
</dbReference>
<sequence length="454" mass="50500">MLSPEQIQALIQAIKSIEIDNEDGKKALRLLIEVPIEELDRVIEQQRGKLQIGEALPPVQFERDELSAIAAADKEAIVPVLQAAKDQIALHELTKELKDLEAQMEAANQIDVASTTLTEDLAEKEAILTSIAESIAELLQRFEQDKAKFSEETAQALRQKLNETQRKLDASYELLRDIRRKQPDPETDPLVDITGGHVPGPQVKPVDKPSPKATAKVFLMEQDSLLDFVDSLETASNLHDPVKEEGLSLRTDIANAPYFKGIKIPETQVIYSRCNFGEDKDKKPRIGKIVQNHRGVVSDRSTGNLTDDEKSLVAIKAAKMLLSNYPGYGEIFITAPLSSHKDVVTQANKVYAAILLLQKDNPELANLKIVSLVKGCDGPGKNATPSQIDKFVNKHLKSIFPKAAKESDTLKELSFYQKELKDKLNEARQKAEDTSSFHVHEGDEIRHGKLEPQM</sequence>
<dbReference type="Proteomes" id="UP000054859">
    <property type="component" value="Unassembled WGS sequence"/>
</dbReference>
<feature type="region of interest" description="Disordered" evidence="2">
    <location>
        <begin position="424"/>
        <end position="454"/>
    </location>
</feature>
<dbReference type="KEGG" id="ladl:NCTC12735_00238"/>
<keyword evidence="5" id="KW-1185">Reference proteome</keyword>
<gene>
    <name evidence="3" type="ORF">Lade_0206</name>
    <name evidence="4" type="ORF">NCTC12735_00238</name>
</gene>
<proteinExistence type="predicted"/>
<name>A0A0W0R3D6_9GAMM</name>
<evidence type="ECO:0000256" key="1">
    <source>
        <dbReference type="SAM" id="Coils"/>
    </source>
</evidence>
<evidence type="ECO:0000256" key="2">
    <source>
        <dbReference type="SAM" id="MobiDB-lite"/>
    </source>
</evidence>
<protein>
    <submittedName>
        <fullName evidence="3">Uncharacterized protein</fullName>
    </submittedName>
</protein>
<evidence type="ECO:0000313" key="5">
    <source>
        <dbReference type="Proteomes" id="UP000054859"/>
    </source>
</evidence>
<dbReference type="RefSeq" id="WP_058461301.1">
    <property type="nucleotide sequence ID" value="NZ_CAAAHS010000003.1"/>
</dbReference>
<organism evidence="3 5">
    <name type="scientific">Legionella adelaidensis</name>
    <dbReference type="NCBI Taxonomy" id="45056"/>
    <lineage>
        <taxon>Bacteria</taxon>
        <taxon>Pseudomonadati</taxon>
        <taxon>Pseudomonadota</taxon>
        <taxon>Gammaproteobacteria</taxon>
        <taxon>Legionellales</taxon>
        <taxon>Legionellaceae</taxon>
        <taxon>Legionella</taxon>
    </lineage>
</organism>
<feature type="region of interest" description="Disordered" evidence="2">
    <location>
        <begin position="182"/>
        <end position="210"/>
    </location>
</feature>